<proteinExistence type="predicted"/>
<sequence length="38" mass="4385">MCGLLLVFHEGAGQFEWQVRDGDVVVGQAVPRHDYLWR</sequence>
<evidence type="ECO:0000313" key="2">
    <source>
        <dbReference type="Proteomes" id="UP000583800"/>
    </source>
</evidence>
<protein>
    <submittedName>
        <fullName evidence="1">Uncharacterized protein</fullName>
    </submittedName>
</protein>
<reference evidence="1 2" key="1">
    <citation type="submission" date="2020-08" db="EMBL/GenBank/DDBJ databases">
        <title>Sequencing the genomes of 1000 actinobacteria strains.</title>
        <authorList>
            <person name="Klenk H.-P."/>
        </authorList>
    </citation>
    <scope>NUCLEOTIDE SEQUENCE [LARGE SCALE GENOMIC DNA]</scope>
    <source>
        <strain evidence="1 2">DSM 45913</strain>
    </source>
</reference>
<dbReference type="Proteomes" id="UP000583800">
    <property type="component" value="Unassembled WGS sequence"/>
</dbReference>
<keyword evidence="2" id="KW-1185">Reference proteome</keyword>
<gene>
    <name evidence="1" type="ORF">FHU36_003503</name>
</gene>
<accession>A0A7X0C2H9</accession>
<organism evidence="1 2">
    <name type="scientific">Nonomuraea muscovyensis</name>
    <dbReference type="NCBI Taxonomy" id="1124761"/>
    <lineage>
        <taxon>Bacteria</taxon>
        <taxon>Bacillati</taxon>
        <taxon>Actinomycetota</taxon>
        <taxon>Actinomycetes</taxon>
        <taxon>Streptosporangiales</taxon>
        <taxon>Streptosporangiaceae</taxon>
        <taxon>Nonomuraea</taxon>
    </lineage>
</organism>
<dbReference type="EMBL" id="JACHJB010000002">
    <property type="protein sequence ID" value="MBB6346958.1"/>
    <property type="molecule type" value="Genomic_DNA"/>
</dbReference>
<name>A0A7X0C2H9_9ACTN</name>
<dbReference type="AlphaFoldDB" id="A0A7X0C2H9"/>
<comment type="caution">
    <text evidence="1">The sequence shown here is derived from an EMBL/GenBank/DDBJ whole genome shotgun (WGS) entry which is preliminary data.</text>
</comment>
<evidence type="ECO:0000313" key="1">
    <source>
        <dbReference type="EMBL" id="MBB6346958.1"/>
    </source>
</evidence>